<gene>
    <name evidence="1" type="ORF">BE21_43445</name>
</gene>
<name>A0A150TK01_SORCE</name>
<comment type="caution">
    <text evidence="1">The sequence shown here is derived from an EMBL/GenBank/DDBJ whole genome shotgun (WGS) entry which is preliminary data.</text>
</comment>
<dbReference type="Proteomes" id="UP000075502">
    <property type="component" value="Unassembled WGS sequence"/>
</dbReference>
<dbReference type="Gene3D" id="1.25.40.10">
    <property type="entry name" value="Tetratricopeptide repeat domain"/>
    <property type="match status" value="1"/>
</dbReference>
<sequence length="673" mass="70809">MTGAAGGERSRLLRALALSRRFHLYLARCASPRAADQLVAALSDELPRLGRAEVRLVRLEPHHGRDSEMPLTDGELAERVLLPLLDPPEELRGAIHAVDASRAAYADTEAWARLFALWNEKRNVLGPSRGEVVVMLPAALVSVFAAAAPDVWSIRSGEYAIEEDASSRGAGPEVQAQGSRSFVGVARVALPAFAATGAGGVSGRVDGALLLLRAVPPLALFGGDLVVRPWVENLLAARRAGALFISWSESDKLDPSEGAPLLLAQRMLRAADALLAERRFDEAEASYAELLDLVGVEDTELVAVALSNLSIAVAAQDRADAAAVHANRALSLVGVGTGGGGIGAAASPLVIANVLRASALVQWCLGHLQDAERIERARTGGFEALRGIVRTLLLPFIMPSRLLLLIERGQVAAAREQMPGLLVPGPYASSPRREAMTAGAIPRVVLAELEFLSGNIDSSIRALDQALIEGAAWPAEHASLDRRCEVAVALLEIARGNEDRAEKILERAGHAQAPLRRGVEPEGGARVEAFHALTSGILAMVKGDPGCAAMSFDSARAPIADWGRSGLDRRSRLRAQLLIELLRAALEPDGDGAVAAARDLARQAEALLGDTAEDHVSRVLAVAAHRELARRLASAGAGDARSVAQRAAALAQPLGNLGVPAWDALLTAAARSL</sequence>
<evidence type="ECO:0000313" key="2">
    <source>
        <dbReference type="Proteomes" id="UP000075502"/>
    </source>
</evidence>
<dbReference type="AlphaFoldDB" id="A0A150TK01"/>
<dbReference type="SUPFAM" id="SSF48452">
    <property type="entry name" value="TPR-like"/>
    <property type="match status" value="1"/>
</dbReference>
<reference evidence="1 2" key="1">
    <citation type="submission" date="2014-02" db="EMBL/GenBank/DDBJ databases">
        <title>The small core and large imbalanced accessory genome model reveals a collaborative survival strategy of Sorangium cellulosum strains in nature.</title>
        <authorList>
            <person name="Han K."/>
            <person name="Peng R."/>
            <person name="Blom J."/>
            <person name="Li Y.-Z."/>
        </authorList>
    </citation>
    <scope>NUCLEOTIDE SEQUENCE [LARGE SCALE GENOMIC DNA]</scope>
    <source>
        <strain evidence="1 2">So0007-03</strain>
    </source>
</reference>
<organism evidence="1 2">
    <name type="scientific">Sorangium cellulosum</name>
    <name type="common">Polyangium cellulosum</name>
    <dbReference type="NCBI Taxonomy" id="56"/>
    <lineage>
        <taxon>Bacteria</taxon>
        <taxon>Pseudomonadati</taxon>
        <taxon>Myxococcota</taxon>
        <taxon>Polyangia</taxon>
        <taxon>Polyangiales</taxon>
        <taxon>Polyangiaceae</taxon>
        <taxon>Sorangium</taxon>
    </lineage>
</organism>
<evidence type="ECO:0000313" key="1">
    <source>
        <dbReference type="EMBL" id="KYG05010.1"/>
    </source>
</evidence>
<proteinExistence type="predicted"/>
<accession>A0A150TK01</accession>
<protein>
    <submittedName>
        <fullName evidence="1">Uncharacterized protein</fullName>
    </submittedName>
</protein>
<dbReference type="EMBL" id="JEME01002209">
    <property type="protein sequence ID" value="KYG05010.1"/>
    <property type="molecule type" value="Genomic_DNA"/>
</dbReference>
<dbReference type="InterPro" id="IPR011990">
    <property type="entry name" value="TPR-like_helical_dom_sf"/>
</dbReference>